<dbReference type="KEGG" id="nmo:Nmlp_2521"/>
<dbReference type="InterPro" id="IPR036188">
    <property type="entry name" value="FAD/NAD-bd_sf"/>
</dbReference>
<dbReference type="RefSeq" id="WP_015409475.1">
    <property type="nucleotide sequence ID" value="NC_020388.1"/>
</dbReference>
<proteinExistence type="predicted"/>
<dbReference type="SUPFAM" id="SSF51905">
    <property type="entry name" value="FAD/NAD(P)-binding domain"/>
    <property type="match status" value="1"/>
</dbReference>
<reference evidence="1 2" key="1">
    <citation type="journal article" date="2013" name="Genome Announc.">
        <title>Genome of the haloarchaeon Natronomonas moolapensis, a neutrophilic member of a previously haloalkaliphilic genus.</title>
        <authorList>
            <person name="Dyall-Smith M.L."/>
            <person name="Pfeiffer F."/>
            <person name="Oberwinkler T."/>
            <person name="Klee K."/>
            <person name="Rampp M."/>
            <person name="Palm P."/>
            <person name="Gross K."/>
            <person name="Schuster S.C."/>
            <person name="Oesterhelt D."/>
        </authorList>
    </citation>
    <scope>NUCLEOTIDE SEQUENCE [LARGE SCALE GENOMIC DNA]</scope>
    <source>
        <strain evidence="2">DSM 18674 / JCM 14361 / 8.8.11</strain>
    </source>
</reference>
<dbReference type="Gene3D" id="3.50.50.60">
    <property type="entry name" value="FAD/NAD(P)-binding domain"/>
    <property type="match status" value="1"/>
</dbReference>
<dbReference type="PANTHER" id="PTHR42685">
    <property type="entry name" value="GERANYLGERANYL DIPHOSPHATE REDUCTASE"/>
    <property type="match status" value="1"/>
</dbReference>
<dbReference type="AlphaFoldDB" id="M1Y2G6"/>
<evidence type="ECO:0000313" key="2">
    <source>
        <dbReference type="Proteomes" id="UP000011867"/>
    </source>
</evidence>
<dbReference type="EMBL" id="HF582854">
    <property type="protein sequence ID" value="CCQ36684.1"/>
    <property type="molecule type" value="Genomic_DNA"/>
</dbReference>
<dbReference type="PANTHER" id="PTHR42685:SF22">
    <property type="entry name" value="CONDITIONED MEDIUM FACTOR RECEPTOR 1"/>
    <property type="match status" value="1"/>
</dbReference>
<dbReference type="HOGENOM" id="CLU_686273_0_0_2"/>
<dbReference type="GeneID" id="30926342"/>
<evidence type="ECO:0000313" key="1">
    <source>
        <dbReference type="EMBL" id="CCQ36684.1"/>
    </source>
</evidence>
<dbReference type="InterPro" id="IPR050407">
    <property type="entry name" value="Geranylgeranyl_reductase"/>
</dbReference>
<name>M1Y2G6_NATM8</name>
<protein>
    <submittedName>
        <fullName evidence="1">Probable FAD-dependent oxidoreductase</fullName>
    </submittedName>
</protein>
<organism evidence="1 2">
    <name type="scientific">Natronomonas moolapensis (strain DSM 18674 / CECT 7526 / JCM 14361 / 8.8.11)</name>
    <dbReference type="NCBI Taxonomy" id="268739"/>
    <lineage>
        <taxon>Archaea</taxon>
        <taxon>Methanobacteriati</taxon>
        <taxon>Methanobacteriota</taxon>
        <taxon>Stenosarchaea group</taxon>
        <taxon>Halobacteria</taxon>
        <taxon>Halobacteriales</taxon>
        <taxon>Natronomonadaceae</taxon>
        <taxon>Natronomonas</taxon>
    </lineage>
</organism>
<dbReference type="eggNOG" id="arCOG00570">
    <property type="taxonomic scope" value="Archaea"/>
</dbReference>
<keyword evidence="2" id="KW-1185">Reference proteome</keyword>
<accession>M1Y2G6</accession>
<gene>
    <name evidence="1" type="ordered locus">Nmlp_2521</name>
</gene>
<dbReference type="STRING" id="268739.Nmlp_2521"/>
<sequence length="401" mass="44515">MKSQDHDVAIIGGSVSGLAAADNFVDLKKINEVRVFERQEYDDKRVDCGEAINDATLVPLEKNPSNGFLNNVTGFQLRVYTGTDRSSAEEPLGVSNLRCDAGYICDRDTVEQQWARRLSKKGVVFETGKSVTAGEYHDITEEYDYVVDATGQPSLTHKINDEVPDYTGDMVALNASVKGNFSDYIEYPRIFFEGYVGYSWSFPKSETHANVGIGWAGDQRPNDYMSALEAAAERNGFPVPAQEDVNIYTIPRGPSLEPQSVHIPEDNVFLVGDAAGIANRYQGEGICQGIRSANILAELIAEGRESVYPDVLFNNMKSEYRLARLMRGAWVEHEDPQLLASVAEALEGLTIDDITRQPRRVIGRVIQHPVVATQLVADSGMLKRLLNAYTDTWEYDTRKSV</sequence>
<dbReference type="Proteomes" id="UP000011867">
    <property type="component" value="Chromosome"/>
</dbReference>